<dbReference type="InterPro" id="IPR000792">
    <property type="entry name" value="Tscrpt_reg_LuxR_C"/>
</dbReference>
<evidence type="ECO:0000313" key="2">
    <source>
        <dbReference type="EMBL" id="NJQ08233.1"/>
    </source>
</evidence>
<gene>
    <name evidence="2" type="ORF">HCN56_22270</name>
</gene>
<dbReference type="EMBL" id="JAAVJD010000263">
    <property type="protein sequence ID" value="NJQ08233.1"/>
    <property type="molecule type" value="Genomic_DNA"/>
</dbReference>
<dbReference type="Proteomes" id="UP000578686">
    <property type="component" value="Unassembled WGS sequence"/>
</dbReference>
<dbReference type="GO" id="GO:0006355">
    <property type="term" value="P:regulation of DNA-templated transcription"/>
    <property type="evidence" value="ECO:0007669"/>
    <property type="project" value="InterPro"/>
</dbReference>
<evidence type="ECO:0000313" key="3">
    <source>
        <dbReference type="Proteomes" id="UP000578686"/>
    </source>
</evidence>
<dbReference type="AlphaFoldDB" id="A0A7X6I0X8"/>
<comment type="caution">
    <text evidence="2">The sequence shown here is derived from an EMBL/GenBank/DDBJ whole genome shotgun (WGS) entry which is preliminary data.</text>
</comment>
<sequence>MTHPSGLSTAAVTIYRLRVANATAGPDELAARTGLPREEVADAERELAELGLLRPSPAGGLVAVGPDTATEELVAAGDHDILQAQVALGATRAKMQALSGHYLEARSLRSERGDIETVVGLENIRAVIDDLSRTVTGSVDTLAPGGAQPEQATAAALPSDLRVLGRGCRLRILFQYGARRHQPTRHYVSSITAAGAQARCLGHLPTRMILYGEDCAVLPVDHENTGDGVIVVRDAHVLSFLRRLYEYYWSRATDFLQEEGDSPLGLSPVESEILAQLAAGRTNPVISADLGVSERTVARIVAALMDRLGAGSRFEAGVRAVQLGWVS</sequence>
<dbReference type="InterPro" id="IPR016032">
    <property type="entry name" value="Sig_transdc_resp-reg_C-effctor"/>
</dbReference>
<protein>
    <submittedName>
        <fullName evidence="2">Helix-turn-helix transcriptional regulator</fullName>
    </submittedName>
</protein>
<feature type="domain" description="HTH luxR-type" evidence="1">
    <location>
        <begin position="259"/>
        <end position="324"/>
    </location>
</feature>
<proteinExistence type="predicted"/>
<name>A0A7X6I0X8_9ACTN</name>
<dbReference type="InterPro" id="IPR036388">
    <property type="entry name" value="WH-like_DNA-bd_sf"/>
</dbReference>
<dbReference type="RefSeq" id="WP_167973936.1">
    <property type="nucleotide sequence ID" value="NZ_JAAVJD010000263.1"/>
</dbReference>
<dbReference type="PANTHER" id="PTHR34293:SF1">
    <property type="entry name" value="HTH-TYPE TRANSCRIPTIONAL REGULATOR TRMBL2"/>
    <property type="match status" value="1"/>
</dbReference>
<accession>A0A7X6I0X8</accession>
<dbReference type="GO" id="GO:0003677">
    <property type="term" value="F:DNA binding"/>
    <property type="evidence" value="ECO:0007669"/>
    <property type="project" value="InterPro"/>
</dbReference>
<dbReference type="Pfam" id="PF00196">
    <property type="entry name" value="GerE"/>
    <property type="match status" value="1"/>
</dbReference>
<keyword evidence="3" id="KW-1185">Reference proteome</keyword>
<organism evidence="2 3">
    <name type="scientific">Streptomyces lonarensis</name>
    <dbReference type="NCBI Taxonomy" id="700599"/>
    <lineage>
        <taxon>Bacteria</taxon>
        <taxon>Bacillati</taxon>
        <taxon>Actinomycetota</taxon>
        <taxon>Actinomycetes</taxon>
        <taxon>Kitasatosporales</taxon>
        <taxon>Streptomycetaceae</taxon>
        <taxon>Streptomyces</taxon>
    </lineage>
</organism>
<dbReference type="SUPFAM" id="SSF46894">
    <property type="entry name" value="C-terminal effector domain of the bipartite response regulators"/>
    <property type="match status" value="1"/>
</dbReference>
<dbReference type="SMART" id="SM00421">
    <property type="entry name" value="HTH_LUXR"/>
    <property type="match status" value="1"/>
</dbReference>
<dbReference type="PROSITE" id="PS50043">
    <property type="entry name" value="HTH_LUXR_2"/>
    <property type="match status" value="1"/>
</dbReference>
<dbReference type="InterPro" id="IPR051797">
    <property type="entry name" value="TrmB-like"/>
</dbReference>
<dbReference type="CDD" id="cd06170">
    <property type="entry name" value="LuxR_C_like"/>
    <property type="match status" value="1"/>
</dbReference>
<dbReference type="PANTHER" id="PTHR34293">
    <property type="entry name" value="HTH-TYPE TRANSCRIPTIONAL REGULATOR TRMBL2"/>
    <property type="match status" value="1"/>
</dbReference>
<evidence type="ECO:0000259" key="1">
    <source>
        <dbReference type="PROSITE" id="PS50043"/>
    </source>
</evidence>
<dbReference type="PROSITE" id="PS00622">
    <property type="entry name" value="HTH_LUXR_1"/>
    <property type="match status" value="1"/>
</dbReference>
<dbReference type="Gene3D" id="1.10.10.10">
    <property type="entry name" value="Winged helix-like DNA-binding domain superfamily/Winged helix DNA-binding domain"/>
    <property type="match status" value="1"/>
</dbReference>
<reference evidence="2 3" key="1">
    <citation type="submission" date="2020-03" db="EMBL/GenBank/DDBJ databases">
        <title>Draft genome of Streptomyces sp. ventii, isolated from the Axial Seamount in the Pacific Ocean, and resequencing of the two type strains Streptomyces lonarensis strain NCL 716 and Streptomyces bohaiensis strain 11A07.</title>
        <authorList>
            <person name="Loughran R.M."/>
            <person name="Pfannmuller K.M."/>
            <person name="Wasson B.J."/>
            <person name="Deadmond M.C."/>
            <person name="Paddock B.E."/>
            <person name="Koyack M.J."/>
            <person name="Gallegos D.A."/>
            <person name="Mitchell E.A."/>
            <person name="Ushijima B."/>
            <person name="Saw J.H."/>
            <person name="Mcphail K.L."/>
            <person name="Videau P."/>
        </authorList>
    </citation>
    <scope>NUCLEOTIDE SEQUENCE [LARGE SCALE GENOMIC DNA]</scope>
    <source>
        <strain evidence="2 3">NCL716</strain>
    </source>
</reference>